<gene>
    <name evidence="1" type="ORF">PCC79_09950</name>
</gene>
<reference evidence="1 2" key="1">
    <citation type="journal article" date="2023" name="Environ Microbiome">
        <title>A coral-associated actinobacterium mitigates coral bleaching under heat stress.</title>
        <authorList>
            <person name="Li J."/>
            <person name="Zou Y."/>
            <person name="Li Q."/>
            <person name="Zhang J."/>
            <person name="Bourne D.G."/>
            <person name="Lyu Y."/>
            <person name="Liu C."/>
            <person name="Zhang S."/>
        </authorList>
    </citation>
    <scope>NUCLEOTIDE SEQUENCE [LARGE SCALE GENOMIC DNA]</scope>
    <source>
        <strain evidence="1 2">SCSIO 13291</strain>
    </source>
</reference>
<protein>
    <recommendedName>
        <fullName evidence="3">FHA domain-containing protein</fullName>
    </recommendedName>
</protein>
<dbReference type="Proteomes" id="UP001434337">
    <property type="component" value="Chromosome"/>
</dbReference>
<organism evidence="1 2">
    <name type="scientific">Propioniciclava soli</name>
    <dbReference type="NCBI Taxonomy" id="2775081"/>
    <lineage>
        <taxon>Bacteria</taxon>
        <taxon>Bacillati</taxon>
        <taxon>Actinomycetota</taxon>
        <taxon>Actinomycetes</taxon>
        <taxon>Propionibacteriales</taxon>
        <taxon>Propionibacteriaceae</taxon>
        <taxon>Propioniciclava</taxon>
    </lineage>
</organism>
<evidence type="ECO:0008006" key="3">
    <source>
        <dbReference type="Google" id="ProtNLM"/>
    </source>
</evidence>
<sequence length="232" mass="25172">MTTITLDFCGELYTPDPEVPFTIGREADVVIDDDNPFLHRLFLSLVHSHQLWWLTNVGSQLTATVSHDEGRVQAWLAPGASMPIVFRDTVVWFTAGSTTYEFELHLDEAVLTPTGPEPEPADDGSTTIGRVSLTPDQKLLIVALCEDVLRRGDRGAGAVPQSAAAAARLGWPVTKFNRKLDNVCSKLADLGVRGLHGGPTKLASSRKARLVEYAMAARIVTADDLDLLPGLQ</sequence>
<keyword evidence="2" id="KW-1185">Reference proteome</keyword>
<accession>A0ABZ3C4N6</accession>
<name>A0ABZ3C4N6_9ACTN</name>
<evidence type="ECO:0000313" key="2">
    <source>
        <dbReference type="Proteomes" id="UP001434337"/>
    </source>
</evidence>
<proteinExistence type="predicted"/>
<dbReference type="EMBL" id="CP115965">
    <property type="protein sequence ID" value="WZW97241.1"/>
    <property type="molecule type" value="Genomic_DNA"/>
</dbReference>
<dbReference type="RefSeq" id="WP_232547673.1">
    <property type="nucleotide sequence ID" value="NZ_CP115965.1"/>
</dbReference>
<evidence type="ECO:0000313" key="1">
    <source>
        <dbReference type="EMBL" id="WZW97241.1"/>
    </source>
</evidence>